<name>A0A3D9I8Q5_9BACL</name>
<dbReference type="EMBL" id="QRDY01000009">
    <property type="protein sequence ID" value="RED58070.1"/>
    <property type="molecule type" value="Genomic_DNA"/>
</dbReference>
<dbReference type="AlphaFoldDB" id="A0A3D9I8Q5"/>
<reference evidence="5 6" key="1">
    <citation type="submission" date="2018-07" db="EMBL/GenBank/DDBJ databases">
        <title>Genomic Encyclopedia of Type Strains, Phase III (KMG-III): the genomes of soil and plant-associated and newly described type strains.</title>
        <authorList>
            <person name="Whitman W."/>
        </authorList>
    </citation>
    <scope>NUCLEOTIDE SEQUENCE [LARGE SCALE GENOMIC DNA]</scope>
    <source>
        <strain evidence="5 6">CECT 8236</strain>
    </source>
</reference>
<dbReference type="PROSITE" id="PS50995">
    <property type="entry name" value="HTH_MARR_2"/>
    <property type="match status" value="1"/>
</dbReference>
<dbReference type="RefSeq" id="WP_115993735.1">
    <property type="nucleotide sequence ID" value="NZ_QRDY01000009.1"/>
</dbReference>
<keyword evidence="2" id="KW-0238">DNA-binding</keyword>
<evidence type="ECO:0000256" key="1">
    <source>
        <dbReference type="ARBA" id="ARBA00023015"/>
    </source>
</evidence>
<dbReference type="PRINTS" id="PR00598">
    <property type="entry name" value="HTHMARR"/>
</dbReference>
<sequence length="149" mass="17287">MNAEIMDTISESFVTVVPLLKKKLFRTFPIDNMPYQLSRSNLEVLFALYESRTSTVSELSNLMHISRPNMTPLVDKLVQHELVDRRTSNEDRRVIQIRITDAGDRLCKEMHERLMNQIKSKLDSLEHDDLIELQKCMVSLKSIALKINA</sequence>
<dbReference type="PANTHER" id="PTHR42756">
    <property type="entry name" value="TRANSCRIPTIONAL REGULATOR, MARR"/>
    <property type="match status" value="1"/>
</dbReference>
<evidence type="ECO:0000256" key="3">
    <source>
        <dbReference type="ARBA" id="ARBA00023163"/>
    </source>
</evidence>
<dbReference type="Gene3D" id="1.10.10.10">
    <property type="entry name" value="Winged helix-like DNA-binding domain superfamily/Winged helix DNA-binding domain"/>
    <property type="match status" value="1"/>
</dbReference>
<dbReference type="InterPro" id="IPR000835">
    <property type="entry name" value="HTH_MarR-typ"/>
</dbReference>
<dbReference type="InterPro" id="IPR036388">
    <property type="entry name" value="WH-like_DNA-bd_sf"/>
</dbReference>
<dbReference type="GO" id="GO:0003700">
    <property type="term" value="F:DNA-binding transcription factor activity"/>
    <property type="evidence" value="ECO:0007669"/>
    <property type="project" value="InterPro"/>
</dbReference>
<keyword evidence="1" id="KW-0805">Transcription regulation</keyword>
<evidence type="ECO:0000259" key="4">
    <source>
        <dbReference type="PROSITE" id="PS50995"/>
    </source>
</evidence>
<evidence type="ECO:0000256" key="2">
    <source>
        <dbReference type="ARBA" id="ARBA00023125"/>
    </source>
</evidence>
<proteinExistence type="predicted"/>
<accession>A0A3D9I8Q5</accession>
<protein>
    <submittedName>
        <fullName evidence="5">MarR family transcriptional regulator</fullName>
    </submittedName>
</protein>
<dbReference type="OrthoDB" id="166070at2"/>
<evidence type="ECO:0000313" key="5">
    <source>
        <dbReference type="EMBL" id="RED58070.1"/>
    </source>
</evidence>
<comment type="caution">
    <text evidence="5">The sequence shown here is derived from an EMBL/GenBank/DDBJ whole genome shotgun (WGS) entry which is preliminary data.</text>
</comment>
<dbReference type="PANTHER" id="PTHR42756:SF1">
    <property type="entry name" value="TRANSCRIPTIONAL REPRESSOR OF EMRAB OPERON"/>
    <property type="match status" value="1"/>
</dbReference>
<keyword evidence="6" id="KW-1185">Reference proteome</keyword>
<dbReference type="InterPro" id="IPR036390">
    <property type="entry name" value="WH_DNA-bd_sf"/>
</dbReference>
<dbReference type="SMART" id="SM00347">
    <property type="entry name" value="HTH_MARR"/>
    <property type="match status" value="1"/>
</dbReference>
<organism evidence="5 6">
    <name type="scientific">Cohnella lupini</name>
    <dbReference type="NCBI Taxonomy" id="1294267"/>
    <lineage>
        <taxon>Bacteria</taxon>
        <taxon>Bacillati</taxon>
        <taxon>Bacillota</taxon>
        <taxon>Bacilli</taxon>
        <taxon>Bacillales</taxon>
        <taxon>Paenibacillaceae</taxon>
        <taxon>Cohnella</taxon>
    </lineage>
</organism>
<dbReference type="SUPFAM" id="SSF46785">
    <property type="entry name" value="Winged helix' DNA-binding domain"/>
    <property type="match status" value="1"/>
</dbReference>
<evidence type="ECO:0000313" key="6">
    <source>
        <dbReference type="Proteomes" id="UP000256869"/>
    </source>
</evidence>
<gene>
    <name evidence="5" type="ORF">DFP95_109106</name>
</gene>
<dbReference type="Pfam" id="PF01047">
    <property type="entry name" value="MarR"/>
    <property type="match status" value="1"/>
</dbReference>
<dbReference type="Proteomes" id="UP000256869">
    <property type="component" value="Unassembled WGS sequence"/>
</dbReference>
<feature type="domain" description="HTH marR-type" evidence="4">
    <location>
        <begin position="1"/>
        <end position="142"/>
    </location>
</feature>
<keyword evidence="3" id="KW-0804">Transcription</keyword>
<dbReference type="GO" id="GO:0003677">
    <property type="term" value="F:DNA binding"/>
    <property type="evidence" value="ECO:0007669"/>
    <property type="project" value="UniProtKB-KW"/>
</dbReference>